<protein>
    <submittedName>
        <fullName evidence="2">Uncharacterized protein</fullName>
    </submittedName>
</protein>
<reference evidence="2 3" key="1">
    <citation type="submission" date="2015-09" db="EMBL/GenBank/DDBJ databases">
        <title>Draft genome sequence of Aliiroseovarius crassostreae CV919-312TSm, the causative agent of Roseovarius Oyster Disease (formerly Juvenile Oyster Disease).</title>
        <authorList>
            <person name="Kessner L."/>
            <person name="Spinard E."/>
            <person name="Nelson D."/>
        </authorList>
    </citation>
    <scope>NUCLEOTIDE SEQUENCE [LARGE SCALE GENOMIC DNA]</scope>
    <source>
        <strain evidence="2 3">CV919-312</strain>
    </source>
</reference>
<organism evidence="2 3">
    <name type="scientific">Aliiroseovarius crassostreae</name>
    <dbReference type="NCBI Taxonomy" id="154981"/>
    <lineage>
        <taxon>Bacteria</taxon>
        <taxon>Pseudomonadati</taxon>
        <taxon>Pseudomonadota</taxon>
        <taxon>Alphaproteobacteria</taxon>
        <taxon>Rhodobacterales</taxon>
        <taxon>Paracoccaceae</taxon>
        <taxon>Aliiroseovarius</taxon>
    </lineage>
</organism>
<keyword evidence="1" id="KW-1133">Transmembrane helix</keyword>
<dbReference type="STRING" id="154981.AKJ29_02195"/>
<dbReference type="AlphaFoldDB" id="A0A0P7JP23"/>
<gene>
    <name evidence="2" type="ORF">AKJ29_02195</name>
</gene>
<evidence type="ECO:0000313" key="2">
    <source>
        <dbReference type="EMBL" id="KPN62981.1"/>
    </source>
</evidence>
<dbReference type="RefSeq" id="WP_055190930.1">
    <property type="nucleotide sequence ID" value="NZ_FPBS01000057.1"/>
</dbReference>
<dbReference type="EMBL" id="LKBA01000008">
    <property type="protein sequence ID" value="KPN62981.1"/>
    <property type="molecule type" value="Genomic_DNA"/>
</dbReference>
<sequence length="62" mass="7023">MTTLSILGIISLVLLLFVLVVLWRLGLWQPNFAPRNRQYFYSDDGTTFHPCDSTCDDGDGDD</sequence>
<keyword evidence="1" id="KW-0812">Transmembrane</keyword>
<evidence type="ECO:0000256" key="1">
    <source>
        <dbReference type="SAM" id="Phobius"/>
    </source>
</evidence>
<dbReference type="Proteomes" id="UP000050471">
    <property type="component" value="Unassembled WGS sequence"/>
</dbReference>
<keyword evidence="1" id="KW-0472">Membrane</keyword>
<name>A0A0P7JP23_9RHOB</name>
<feature type="transmembrane region" description="Helical" evidence="1">
    <location>
        <begin position="6"/>
        <end position="27"/>
    </location>
</feature>
<proteinExistence type="predicted"/>
<accession>A0A0P7JP23</accession>
<comment type="caution">
    <text evidence="2">The sequence shown here is derived from an EMBL/GenBank/DDBJ whole genome shotgun (WGS) entry which is preliminary data.</text>
</comment>
<keyword evidence="3" id="KW-1185">Reference proteome</keyword>
<evidence type="ECO:0000313" key="3">
    <source>
        <dbReference type="Proteomes" id="UP000050471"/>
    </source>
</evidence>